<keyword evidence="1" id="KW-1133">Transmembrane helix</keyword>
<evidence type="ECO:0000313" key="3">
    <source>
        <dbReference type="Proteomes" id="UP000295515"/>
    </source>
</evidence>
<dbReference type="NCBIfam" id="TIGR02532">
    <property type="entry name" value="IV_pilin_GFxxxE"/>
    <property type="match status" value="1"/>
</dbReference>
<keyword evidence="1" id="KW-0812">Transmembrane</keyword>
<keyword evidence="3" id="KW-1185">Reference proteome</keyword>
<dbReference type="Pfam" id="PF07963">
    <property type="entry name" value="N_methyl"/>
    <property type="match status" value="1"/>
</dbReference>
<dbReference type="EMBL" id="SMCQ01000006">
    <property type="protein sequence ID" value="TCW00748.1"/>
    <property type="molecule type" value="Genomic_DNA"/>
</dbReference>
<keyword evidence="1" id="KW-0472">Membrane</keyword>
<evidence type="ECO:0000256" key="1">
    <source>
        <dbReference type="SAM" id="Phobius"/>
    </source>
</evidence>
<protein>
    <submittedName>
        <fullName evidence="2">Prepilin-type N-terminal cleavage/methylation domain-containing protein</fullName>
    </submittedName>
</protein>
<gene>
    <name evidence="2" type="ORF">EDD60_10688</name>
</gene>
<feature type="transmembrane region" description="Helical" evidence="1">
    <location>
        <begin position="7"/>
        <end position="30"/>
    </location>
</feature>
<name>A0A4R3Z8S8_9FIRM</name>
<sequence>MRKNKKGFTLIEIIVVILAVLMAVAVPSVLKYLNTAQEAPALTECHAIVTAAQKRVIEKYSQNHDDEITLDEADNQWIEDFVDKGGSILETDVKNKEVTKILYKASNGLLVLYENNEYKIIDDEEISYFKSAQTMMQLANKLEKENDIKADVNGNNNNGESSKKPGWSYKLQKAFKEQNNGQYPKLNEEEQKTLKDGNYNGDPNALVWKPMYAKDGTVILLADTKGSAGSNALAVMLYYNNQYYVNQFANFGYRTTYVQEATLEFDENGVPINPDDKNFWVKLDK</sequence>
<proteinExistence type="predicted"/>
<dbReference type="AlphaFoldDB" id="A0A4R3Z8S8"/>
<dbReference type="InterPro" id="IPR045584">
    <property type="entry name" value="Pilin-like"/>
</dbReference>
<dbReference type="Gene3D" id="3.30.700.10">
    <property type="entry name" value="Glycoprotein, Type 4 Pilin"/>
    <property type="match status" value="1"/>
</dbReference>
<dbReference type="RefSeq" id="WP_132226327.1">
    <property type="nucleotide sequence ID" value="NZ_JANKBF010000004.1"/>
</dbReference>
<organism evidence="2 3">
    <name type="scientific">Longibaculum muris</name>
    <dbReference type="NCBI Taxonomy" id="1796628"/>
    <lineage>
        <taxon>Bacteria</taxon>
        <taxon>Bacillati</taxon>
        <taxon>Bacillota</taxon>
        <taxon>Erysipelotrichia</taxon>
        <taxon>Erysipelotrichales</taxon>
        <taxon>Coprobacillaceae</taxon>
        <taxon>Longibaculum</taxon>
    </lineage>
</organism>
<dbReference type="GeneID" id="98915049"/>
<reference evidence="2 3" key="1">
    <citation type="submission" date="2019-03" db="EMBL/GenBank/DDBJ databases">
        <title>Genomic Encyclopedia of Type Strains, Phase IV (KMG-IV): sequencing the most valuable type-strain genomes for metagenomic binning, comparative biology and taxonomic classification.</title>
        <authorList>
            <person name="Goeker M."/>
        </authorList>
    </citation>
    <scope>NUCLEOTIDE SEQUENCE [LARGE SCALE GENOMIC DNA]</scope>
    <source>
        <strain evidence="2 3">DSM 29487</strain>
    </source>
</reference>
<comment type="caution">
    <text evidence="2">The sequence shown here is derived from an EMBL/GenBank/DDBJ whole genome shotgun (WGS) entry which is preliminary data.</text>
</comment>
<dbReference type="PROSITE" id="PS00409">
    <property type="entry name" value="PROKAR_NTER_METHYL"/>
    <property type="match status" value="1"/>
</dbReference>
<accession>A0A4R3Z8S8</accession>
<dbReference type="Proteomes" id="UP000295515">
    <property type="component" value="Unassembled WGS sequence"/>
</dbReference>
<evidence type="ECO:0000313" key="2">
    <source>
        <dbReference type="EMBL" id="TCW00748.1"/>
    </source>
</evidence>
<dbReference type="InterPro" id="IPR012902">
    <property type="entry name" value="N_methyl_site"/>
</dbReference>
<dbReference type="SUPFAM" id="SSF54523">
    <property type="entry name" value="Pili subunits"/>
    <property type="match status" value="1"/>
</dbReference>